<dbReference type="OrthoDB" id="9790596at2"/>
<evidence type="ECO:0000313" key="4">
    <source>
        <dbReference type="EMBL" id="ALX47810.1"/>
    </source>
</evidence>
<dbReference type="InterPro" id="IPR033199">
    <property type="entry name" value="DDAH-like"/>
</dbReference>
<feature type="active site" description="Proton donor" evidence="3">
    <location>
        <position position="162"/>
    </location>
</feature>
<dbReference type="GO" id="GO:0045429">
    <property type="term" value="P:positive regulation of nitric oxide biosynthetic process"/>
    <property type="evidence" value="ECO:0007669"/>
    <property type="project" value="TreeGrafter"/>
</dbReference>
<evidence type="ECO:0000256" key="1">
    <source>
        <dbReference type="ARBA" id="ARBA00008532"/>
    </source>
</evidence>
<dbReference type="GO" id="GO:0000052">
    <property type="term" value="P:citrulline metabolic process"/>
    <property type="evidence" value="ECO:0007669"/>
    <property type="project" value="TreeGrafter"/>
</dbReference>
<reference evidence="4 5" key="1">
    <citation type="submission" date="2016-01" db="EMBL/GenBank/DDBJ databases">
        <title>Complete genome sequence of strain Lentibacillus amyloliquefaciens LAM0015T isolated from saline sediment.</title>
        <authorList>
            <person name="Wang J.-L."/>
            <person name="He M.-X."/>
        </authorList>
    </citation>
    <scope>NUCLEOTIDE SEQUENCE [LARGE SCALE GENOMIC DNA]</scope>
    <source>
        <strain evidence="4 5">LAM0015</strain>
    </source>
</reference>
<comment type="similarity">
    <text evidence="1">Belongs to the DDAH family.</text>
</comment>
<organism evidence="4 5">
    <name type="scientific">Lentibacillus amyloliquefaciens</name>
    <dbReference type="NCBI Taxonomy" id="1472767"/>
    <lineage>
        <taxon>Bacteria</taxon>
        <taxon>Bacillati</taxon>
        <taxon>Bacillota</taxon>
        <taxon>Bacilli</taxon>
        <taxon>Bacillales</taxon>
        <taxon>Bacillaceae</taxon>
        <taxon>Lentibacillus</taxon>
    </lineage>
</organism>
<dbReference type="STRING" id="1472767.AOX59_03865"/>
<keyword evidence="5" id="KW-1185">Reference proteome</keyword>
<dbReference type="GO" id="GO:0016403">
    <property type="term" value="F:dimethylargininase activity"/>
    <property type="evidence" value="ECO:0007669"/>
    <property type="project" value="TreeGrafter"/>
</dbReference>
<dbReference type="GO" id="GO:0006525">
    <property type="term" value="P:arginine metabolic process"/>
    <property type="evidence" value="ECO:0007669"/>
    <property type="project" value="TreeGrafter"/>
</dbReference>
<accession>A0A0U3W3M6</accession>
<feature type="active site" description="Nucleophile" evidence="3">
    <location>
        <position position="249"/>
    </location>
</feature>
<dbReference type="AlphaFoldDB" id="A0A0U3W3M6"/>
<dbReference type="Proteomes" id="UP000050331">
    <property type="component" value="Chromosome"/>
</dbReference>
<dbReference type="GO" id="GO:0016597">
    <property type="term" value="F:amino acid binding"/>
    <property type="evidence" value="ECO:0007669"/>
    <property type="project" value="TreeGrafter"/>
</dbReference>
<dbReference type="PANTHER" id="PTHR12737">
    <property type="entry name" value="DIMETHYLARGININE DIMETHYLAMINOHYDROLASE"/>
    <property type="match status" value="1"/>
</dbReference>
<gene>
    <name evidence="4" type="ORF">AOX59_03865</name>
</gene>
<dbReference type="Gene3D" id="3.75.10.10">
    <property type="entry name" value="L-arginine/glycine Amidinotransferase, Chain A"/>
    <property type="match status" value="1"/>
</dbReference>
<evidence type="ECO:0000256" key="2">
    <source>
        <dbReference type="ARBA" id="ARBA00022801"/>
    </source>
</evidence>
<keyword evidence="2 4" id="KW-0378">Hydrolase</keyword>
<dbReference type="EMBL" id="CP013862">
    <property type="protein sequence ID" value="ALX47810.1"/>
    <property type="molecule type" value="Genomic_DNA"/>
</dbReference>
<name>A0A0U3W3M6_9BACI</name>
<sequence length="263" mass="29232">MDFSNVIVKTPGKSYTQGLTTSNLGTPDYEKTLNQHAEYVNALKRCGVEVTKLASSEDFPDSTFVEDNAVLTEEFAVITNPGATSRNQEKKLMDPIVRGFYQTIHYIEPPGTLDGGDVLQAEDQFYIGISDRTNEAGARQFKAIVEQFSYQATIVPLKTFFHLKTGVAYLGDNRMVVAGEFIDHPDFASYDKLVISNNERYAANCIRVNDTVIIPEGYPEAKHKIEAAGYPTIALDMSEFQKQDGGLSCLSLRFKVMKITVDN</sequence>
<dbReference type="KEGG" id="lao:AOX59_03865"/>
<dbReference type="RefSeq" id="WP_068442082.1">
    <property type="nucleotide sequence ID" value="NZ_CP013862.1"/>
</dbReference>
<evidence type="ECO:0000313" key="5">
    <source>
        <dbReference type="Proteomes" id="UP000050331"/>
    </source>
</evidence>
<dbReference type="PANTHER" id="PTHR12737:SF9">
    <property type="entry name" value="DIMETHYLARGININASE"/>
    <property type="match status" value="1"/>
</dbReference>
<proteinExistence type="inferred from homology"/>
<protein>
    <submittedName>
        <fullName evidence="4">N(G),N(G)-dimethylarginine dimethylaminohydrolase</fullName>
    </submittedName>
</protein>
<evidence type="ECO:0000256" key="3">
    <source>
        <dbReference type="PIRSR" id="PIRSR633199-1"/>
    </source>
</evidence>
<dbReference type="Pfam" id="PF19420">
    <property type="entry name" value="DDAH_eukar"/>
    <property type="match status" value="1"/>
</dbReference>
<dbReference type="SUPFAM" id="SSF55909">
    <property type="entry name" value="Pentein"/>
    <property type="match status" value="1"/>
</dbReference>